<dbReference type="PROSITE" id="PS50297">
    <property type="entry name" value="ANK_REP_REGION"/>
    <property type="match status" value="2"/>
</dbReference>
<gene>
    <name evidence="4" type="ORF">L3X38_022896</name>
</gene>
<dbReference type="PANTHER" id="PTHR24186:SF50">
    <property type="entry name" value="ANKYRIN REPEAT-CONTAINING PROTEIN ITN1-LIKE ISOFORM X1"/>
    <property type="match status" value="1"/>
</dbReference>
<dbReference type="Gene3D" id="1.25.40.20">
    <property type="entry name" value="Ankyrin repeat-containing domain"/>
    <property type="match status" value="1"/>
</dbReference>
<dbReference type="InterPro" id="IPR036770">
    <property type="entry name" value="Ankyrin_rpt-contain_sf"/>
</dbReference>
<reference evidence="4 5" key="1">
    <citation type="journal article" date="2022" name="G3 (Bethesda)">
        <title>Whole-genome sequence and methylome profiling of the almond [Prunus dulcis (Mill.) D.A. Webb] cultivar 'Nonpareil'.</title>
        <authorList>
            <person name="D'Amico-Willman K.M."/>
            <person name="Ouma W.Z."/>
            <person name="Meulia T."/>
            <person name="Sideli G.M."/>
            <person name="Gradziel T.M."/>
            <person name="Fresnedo-Ramirez J."/>
        </authorList>
    </citation>
    <scope>NUCLEOTIDE SEQUENCE [LARGE SCALE GENOMIC DNA]</scope>
    <source>
        <strain evidence="4">Clone GOH B32 T37-40</strain>
    </source>
</reference>
<keyword evidence="1" id="KW-0677">Repeat</keyword>
<dbReference type="Pfam" id="PF12796">
    <property type="entry name" value="Ank_2"/>
    <property type="match status" value="1"/>
</dbReference>
<dbReference type="SUPFAM" id="SSF48403">
    <property type="entry name" value="Ankyrin repeat"/>
    <property type="match status" value="1"/>
</dbReference>
<evidence type="ECO:0000256" key="1">
    <source>
        <dbReference type="ARBA" id="ARBA00022737"/>
    </source>
</evidence>
<keyword evidence="2 3" id="KW-0040">ANK repeat</keyword>
<evidence type="ECO:0000313" key="4">
    <source>
        <dbReference type="EMBL" id="KAI5332767.1"/>
    </source>
</evidence>
<organism evidence="4 5">
    <name type="scientific">Prunus dulcis</name>
    <name type="common">Almond</name>
    <name type="synonym">Amygdalus dulcis</name>
    <dbReference type="NCBI Taxonomy" id="3755"/>
    <lineage>
        <taxon>Eukaryota</taxon>
        <taxon>Viridiplantae</taxon>
        <taxon>Streptophyta</taxon>
        <taxon>Embryophyta</taxon>
        <taxon>Tracheophyta</taxon>
        <taxon>Spermatophyta</taxon>
        <taxon>Magnoliopsida</taxon>
        <taxon>eudicotyledons</taxon>
        <taxon>Gunneridae</taxon>
        <taxon>Pentapetalae</taxon>
        <taxon>rosids</taxon>
        <taxon>fabids</taxon>
        <taxon>Rosales</taxon>
        <taxon>Rosaceae</taxon>
        <taxon>Amygdaloideae</taxon>
        <taxon>Amygdaleae</taxon>
        <taxon>Prunus</taxon>
    </lineage>
</organism>
<protein>
    <recommendedName>
        <fullName evidence="6">Ankyrin repeat family protein</fullName>
    </recommendedName>
</protein>
<feature type="repeat" description="ANK" evidence="3">
    <location>
        <begin position="133"/>
        <end position="155"/>
    </location>
</feature>
<evidence type="ECO:0000256" key="3">
    <source>
        <dbReference type="PROSITE-ProRule" id="PRU00023"/>
    </source>
</evidence>
<dbReference type="AlphaFoldDB" id="A0AAD4Z3Z8"/>
<feature type="repeat" description="ANK" evidence="3">
    <location>
        <begin position="169"/>
        <end position="187"/>
    </location>
</feature>
<sequence>MFWRLFDTSTLNLWNRLGYSVSVPFFQQQIRRDFEKPEAPVNNTSATSAKITNTRETPQLYSDREMERCDTTLLVATLIATATFAAGFMAVQDNKGKGSPTETLHVAAYVGRATVLEVMIRYRPDACDLLNAKGQTILHAAVLGGQINVVEFILQTNKLDGLINEAGKDGNTPLHLAAAYPHLEIVEGCRQ</sequence>
<dbReference type="GO" id="GO:0005886">
    <property type="term" value="C:plasma membrane"/>
    <property type="evidence" value="ECO:0007669"/>
    <property type="project" value="TreeGrafter"/>
</dbReference>
<dbReference type="InterPro" id="IPR002110">
    <property type="entry name" value="Ankyrin_rpt"/>
</dbReference>
<dbReference type="PROSITE" id="PS50088">
    <property type="entry name" value="ANK_REPEAT"/>
    <property type="match status" value="2"/>
</dbReference>
<dbReference type="PANTHER" id="PTHR24186">
    <property type="entry name" value="PROTEIN PHOSPHATASE 1 REGULATORY SUBUNIT"/>
    <property type="match status" value="1"/>
</dbReference>
<evidence type="ECO:0000313" key="5">
    <source>
        <dbReference type="Proteomes" id="UP001054821"/>
    </source>
</evidence>
<name>A0AAD4Z3Z8_PRUDU</name>
<comment type="caution">
    <text evidence="4">The sequence shown here is derived from an EMBL/GenBank/DDBJ whole genome shotgun (WGS) entry which is preliminary data.</text>
</comment>
<evidence type="ECO:0000256" key="2">
    <source>
        <dbReference type="ARBA" id="ARBA00023043"/>
    </source>
</evidence>
<keyword evidence="5" id="KW-1185">Reference proteome</keyword>
<dbReference type="EMBL" id="JAJFAZ020000004">
    <property type="protein sequence ID" value="KAI5332767.1"/>
    <property type="molecule type" value="Genomic_DNA"/>
</dbReference>
<evidence type="ECO:0008006" key="6">
    <source>
        <dbReference type="Google" id="ProtNLM"/>
    </source>
</evidence>
<dbReference type="Proteomes" id="UP001054821">
    <property type="component" value="Chromosome 4"/>
</dbReference>
<proteinExistence type="predicted"/>
<accession>A0AAD4Z3Z8</accession>